<dbReference type="GO" id="GO:0005737">
    <property type="term" value="C:cytoplasm"/>
    <property type="evidence" value="ECO:0007669"/>
    <property type="project" value="UniProtKB-ARBA"/>
</dbReference>
<dbReference type="Gene3D" id="3.30.530.20">
    <property type="match status" value="1"/>
</dbReference>
<evidence type="ECO:0000313" key="5">
    <source>
        <dbReference type="RefSeq" id="XP_022980833.1"/>
    </source>
</evidence>
<dbReference type="InterPro" id="IPR002913">
    <property type="entry name" value="START_lipid-bd_dom"/>
</dbReference>
<keyword evidence="4" id="KW-1185">Reference proteome</keyword>
<feature type="transmembrane region" description="Helical" evidence="2">
    <location>
        <begin position="21"/>
        <end position="45"/>
    </location>
</feature>
<keyword evidence="2" id="KW-1133">Transmembrane helix</keyword>
<name>A0A6J1J0E8_CUCMA</name>
<dbReference type="GO" id="GO:0008289">
    <property type="term" value="F:lipid binding"/>
    <property type="evidence" value="ECO:0007669"/>
    <property type="project" value="InterPro"/>
</dbReference>
<reference evidence="5" key="1">
    <citation type="submission" date="2025-08" db="UniProtKB">
        <authorList>
            <consortium name="RefSeq"/>
        </authorList>
    </citation>
    <scope>IDENTIFICATION</scope>
    <source>
        <tissue evidence="5">Young leaves</tissue>
    </source>
</reference>
<evidence type="ECO:0000256" key="2">
    <source>
        <dbReference type="SAM" id="Phobius"/>
    </source>
</evidence>
<dbReference type="PROSITE" id="PS50848">
    <property type="entry name" value="START"/>
    <property type="match status" value="1"/>
</dbReference>
<keyword evidence="2" id="KW-0472">Membrane</keyword>
<evidence type="ECO:0000256" key="1">
    <source>
        <dbReference type="SAM" id="MobiDB-lite"/>
    </source>
</evidence>
<dbReference type="OrthoDB" id="1295045at2759"/>
<dbReference type="FunFam" id="3.30.530.20:FF:000006">
    <property type="entry name" value="StAR-related lipid transfer protein 7, mitochondrial"/>
    <property type="match status" value="1"/>
</dbReference>
<accession>A0A6J1J0E8</accession>
<dbReference type="CDD" id="cd08870">
    <property type="entry name" value="START_STARD2_7-like"/>
    <property type="match status" value="1"/>
</dbReference>
<feature type="region of interest" description="Disordered" evidence="1">
    <location>
        <begin position="370"/>
        <end position="393"/>
    </location>
</feature>
<sequence length="438" mass="50301">MEETFFDIVEFLKKPSIAETFVDILLCAVPIWLAVMIGLVIGWSWRPRWTGLVFLGFRSKFRLMWTAPPGFGARRLWLAFTALSVFSVCRTLWSDFKGKRKVPPVQSVPVSTAASTLKHSAEGSGDAIVNKEGKEQDIVTENDLDHLLQLLEGRNGEAEWQTMMQRSTPNFAYEAWRLEPENRPTVYRSRTVFEDATPEMVRDFFWDDEFRTKWDPMLAYFKILDECPHTGTMIVHWIKKFPFFCSDREYVMGRRIWETAKTYYCVTKDVQHPSLPRLDKPRRVDPYFSSWIIRAVESRKGDGLRSACEVILVHYEDMGIPKDVAKLGVRHGMWGTVKKLHSGFRAYQNARKSDISVSRSALMARITTKTSLDRNTDSSEPESDEVRTQVMRKKHQNDSGIDWKWIIIGGTVAVVCGFRTGAIGKALLLGAGQRIARR</sequence>
<proteinExistence type="predicted"/>
<protein>
    <submittedName>
        <fullName evidence="5">Uncharacterized protein LOC111480103</fullName>
    </submittedName>
</protein>
<gene>
    <name evidence="5" type="primary">LOC111480103</name>
</gene>
<dbReference type="Pfam" id="PF01852">
    <property type="entry name" value="START"/>
    <property type="match status" value="1"/>
</dbReference>
<dbReference type="GeneID" id="111480103"/>
<feature type="transmembrane region" description="Helical" evidence="2">
    <location>
        <begin position="76"/>
        <end position="93"/>
    </location>
</feature>
<feature type="domain" description="START" evidence="3">
    <location>
        <begin position="157"/>
        <end position="349"/>
    </location>
</feature>
<dbReference type="InterPro" id="IPR023393">
    <property type="entry name" value="START-like_dom_sf"/>
</dbReference>
<dbReference type="InterPro" id="IPR051213">
    <property type="entry name" value="START_lipid_transfer"/>
</dbReference>
<evidence type="ECO:0000259" key="3">
    <source>
        <dbReference type="PROSITE" id="PS50848"/>
    </source>
</evidence>
<dbReference type="PANTHER" id="PTHR19308:SF9">
    <property type="entry name" value="OS07G0185200 PROTEIN"/>
    <property type="match status" value="1"/>
</dbReference>
<dbReference type="PANTHER" id="PTHR19308">
    <property type="entry name" value="PHOSPHATIDYLCHOLINE TRANSFER PROTEIN"/>
    <property type="match status" value="1"/>
</dbReference>
<dbReference type="AlphaFoldDB" id="A0A6J1J0E8"/>
<dbReference type="SUPFAM" id="SSF55961">
    <property type="entry name" value="Bet v1-like"/>
    <property type="match status" value="1"/>
</dbReference>
<dbReference type="KEGG" id="cmax:111480103"/>
<dbReference type="RefSeq" id="XP_022980833.1">
    <property type="nucleotide sequence ID" value="XM_023125065.1"/>
</dbReference>
<dbReference type="Proteomes" id="UP000504608">
    <property type="component" value="Unplaced"/>
</dbReference>
<keyword evidence="2" id="KW-0812">Transmembrane</keyword>
<evidence type="ECO:0000313" key="4">
    <source>
        <dbReference type="Proteomes" id="UP000504608"/>
    </source>
</evidence>
<organism evidence="4 5">
    <name type="scientific">Cucurbita maxima</name>
    <name type="common">Pumpkin</name>
    <name type="synonym">Winter squash</name>
    <dbReference type="NCBI Taxonomy" id="3661"/>
    <lineage>
        <taxon>Eukaryota</taxon>
        <taxon>Viridiplantae</taxon>
        <taxon>Streptophyta</taxon>
        <taxon>Embryophyta</taxon>
        <taxon>Tracheophyta</taxon>
        <taxon>Spermatophyta</taxon>
        <taxon>Magnoliopsida</taxon>
        <taxon>eudicotyledons</taxon>
        <taxon>Gunneridae</taxon>
        <taxon>Pentapetalae</taxon>
        <taxon>rosids</taxon>
        <taxon>fabids</taxon>
        <taxon>Cucurbitales</taxon>
        <taxon>Cucurbitaceae</taxon>
        <taxon>Cucurbiteae</taxon>
        <taxon>Cucurbita</taxon>
    </lineage>
</organism>